<organism evidence="2 3">
    <name type="scientific">Acinetobacter venetianus (strain ATCC 31012 / DSM 23050 / BCRC 14357 / CCUG 45561 / CIP 110063 / KCTC 2702 / LMG 19082 / RAG-1)</name>
    <dbReference type="NCBI Taxonomy" id="1191460"/>
    <lineage>
        <taxon>Bacteria</taxon>
        <taxon>Pseudomonadati</taxon>
        <taxon>Pseudomonadota</taxon>
        <taxon>Gammaproteobacteria</taxon>
        <taxon>Moraxellales</taxon>
        <taxon>Moraxellaceae</taxon>
        <taxon>Acinetobacter</taxon>
    </lineage>
</organism>
<dbReference type="HAMAP" id="MF_00652">
    <property type="entry name" value="UPF0246"/>
    <property type="match status" value="1"/>
</dbReference>
<evidence type="ECO:0000313" key="3">
    <source>
        <dbReference type="Proteomes" id="UP000018445"/>
    </source>
</evidence>
<name>N8ZZT5_ACIVR</name>
<dbReference type="eggNOG" id="COG3022">
    <property type="taxonomic scope" value="Bacteria"/>
</dbReference>
<protein>
    <recommendedName>
        <fullName evidence="1">UPF0246 protein F959_02121</fullName>
    </recommendedName>
</protein>
<dbReference type="GO" id="GO:0005829">
    <property type="term" value="C:cytosol"/>
    <property type="evidence" value="ECO:0007669"/>
    <property type="project" value="TreeGrafter"/>
</dbReference>
<dbReference type="PANTHER" id="PTHR30283:SF4">
    <property type="entry name" value="PEROXIDE STRESS RESISTANCE PROTEIN YAAA"/>
    <property type="match status" value="1"/>
</dbReference>
<dbReference type="PANTHER" id="PTHR30283">
    <property type="entry name" value="PEROXIDE STRESS RESPONSE PROTEIN YAAA"/>
    <property type="match status" value="1"/>
</dbReference>
<dbReference type="InterPro" id="IPR005583">
    <property type="entry name" value="YaaA"/>
</dbReference>
<dbReference type="EMBL" id="APPO01000013">
    <property type="protein sequence ID" value="ENV37313.1"/>
    <property type="molecule type" value="Genomic_DNA"/>
</dbReference>
<gene>
    <name evidence="2" type="ORF">F959_02121</name>
</gene>
<dbReference type="HOGENOM" id="CLU_061989_0_0_6"/>
<reference evidence="2 3" key="1">
    <citation type="submission" date="2013-02" db="EMBL/GenBank/DDBJ databases">
        <title>The Genome Sequence of Acinetobacter venetianus CIP 110063.</title>
        <authorList>
            <consortium name="The Broad Institute Genome Sequencing Platform"/>
            <consortium name="The Broad Institute Genome Sequencing Center for Infectious Disease"/>
            <person name="Cerqueira G."/>
            <person name="Feldgarden M."/>
            <person name="Courvalin P."/>
            <person name="Perichon B."/>
            <person name="Grillot-Courvalin C."/>
            <person name="Clermont D."/>
            <person name="Rocha E."/>
            <person name="Yoon E.-J."/>
            <person name="Nemec A."/>
            <person name="Walker B."/>
            <person name="Young S.K."/>
            <person name="Zeng Q."/>
            <person name="Gargeya S."/>
            <person name="Fitzgerald M."/>
            <person name="Haas B."/>
            <person name="Abouelleil A."/>
            <person name="Alvarado L."/>
            <person name="Arachchi H.M."/>
            <person name="Berlin A.M."/>
            <person name="Chapman S.B."/>
            <person name="Dewar J."/>
            <person name="Goldberg J."/>
            <person name="Griggs A."/>
            <person name="Gujja S."/>
            <person name="Hansen M."/>
            <person name="Howarth C."/>
            <person name="Imamovic A."/>
            <person name="Larimer J."/>
            <person name="McCowan C."/>
            <person name="Murphy C."/>
            <person name="Neiman D."/>
            <person name="Pearson M."/>
            <person name="Priest M."/>
            <person name="Roberts A."/>
            <person name="Saif S."/>
            <person name="Shea T."/>
            <person name="Sisk P."/>
            <person name="Sykes S."/>
            <person name="Wortman J."/>
            <person name="Nusbaum C."/>
            <person name="Birren B."/>
        </authorList>
    </citation>
    <scope>NUCLEOTIDE SEQUENCE [LARGE SCALE GENOMIC DNA]</scope>
    <source>
        <strain evidence="3">ATCC 31012 / DSM 23050 / BCRC 14357 / CCUG 45561 / CIP 110063 / KCTC 2702 / LMG 19082 / RAG-1</strain>
    </source>
</reference>
<accession>N8ZZT5</accession>
<dbReference type="NCBIfam" id="NF002542">
    <property type="entry name" value="PRK02101.1-3"/>
    <property type="match status" value="1"/>
</dbReference>
<evidence type="ECO:0000313" key="2">
    <source>
        <dbReference type="EMBL" id="ENV37313.1"/>
    </source>
</evidence>
<dbReference type="Pfam" id="PF03883">
    <property type="entry name" value="H2O2_YaaD"/>
    <property type="match status" value="1"/>
</dbReference>
<dbReference type="PATRIC" id="fig|1191460.12.peg.2111"/>
<sequence length="260" mass="29940">MLALISPAKTLDYETALPTDTYTQPRLLEQSQQLIDVCRKLSATEIAALMSVSEKIANLNVDRFRDWNADFDFSNARQALFAFKGDVYTGLDAYHLKDQDIDFAQQHLRMLSGLYGLLRPLDLMMPYRLEMGTKLKNARGHNLYEFWGNMITDQINQDLAEIDAKVLVNLASDEYYKSVNEKKIQAEIIKPVFLDQKNGKYKVISFYAKKARGLMARYLIENQLNQAEQLKAFDSEGYYFDAESSSNKELVFKRDEQHAS</sequence>
<dbReference type="OrthoDB" id="9777133at2"/>
<comment type="caution">
    <text evidence="2">The sequence shown here is derived from an EMBL/GenBank/DDBJ whole genome shotgun (WGS) entry which is preliminary data.</text>
</comment>
<evidence type="ECO:0000256" key="1">
    <source>
        <dbReference type="HAMAP-Rule" id="MF_00652"/>
    </source>
</evidence>
<keyword evidence="3" id="KW-1185">Reference proteome</keyword>
<dbReference type="Proteomes" id="UP000018445">
    <property type="component" value="Unassembled WGS sequence"/>
</dbReference>
<comment type="similarity">
    <text evidence="1">Belongs to the UPF0246 family.</text>
</comment>
<dbReference type="GeneID" id="58194983"/>
<dbReference type="NCBIfam" id="NF002541">
    <property type="entry name" value="PRK02101.1-1"/>
    <property type="match status" value="1"/>
</dbReference>
<dbReference type="GO" id="GO:0033194">
    <property type="term" value="P:response to hydroperoxide"/>
    <property type="evidence" value="ECO:0007669"/>
    <property type="project" value="TreeGrafter"/>
</dbReference>
<dbReference type="RefSeq" id="WP_004879942.1">
    <property type="nucleotide sequence ID" value="NZ_AKIQ01000016.1"/>
</dbReference>
<dbReference type="AlphaFoldDB" id="N8ZZT5"/>
<proteinExistence type="inferred from homology"/>